<dbReference type="NCBIfam" id="NF006089">
    <property type="entry name" value="PRK08241.1"/>
    <property type="match status" value="1"/>
</dbReference>
<dbReference type="PANTHER" id="PTHR43133">
    <property type="entry name" value="RNA POLYMERASE ECF-TYPE SIGMA FACTO"/>
    <property type="match status" value="1"/>
</dbReference>
<dbReference type="Proteomes" id="UP000317982">
    <property type="component" value="Unassembled WGS sequence"/>
</dbReference>
<dbReference type="SUPFAM" id="SSF88946">
    <property type="entry name" value="Sigma2 domain of RNA polymerase sigma factors"/>
    <property type="match status" value="1"/>
</dbReference>
<gene>
    <name evidence="8" type="ORF">FL583_35060</name>
</gene>
<dbReference type="NCBIfam" id="TIGR02937">
    <property type="entry name" value="sigma70-ECF"/>
    <property type="match status" value="1"/>
</dbReference>
<dbReference type="InParanoid" id="A0A545AGB2"/>
<dbReference type="InterPro" id="IPR013325">
    <property type="entry name" value="RNA_pol_sigma_r2"/>
</dbReference>
<dbReference type="PANTHER" id="PTHR43133:SF65">
    <property type="entry name" value="ECF RNA POLYMERASE SIGMA FACTOR SIGG"/>
    <property type="match status" value="1"/>
</dbReference>
<evidence type="ECO:0000313" key="9">
    <source>
        <dbReference type="Proteomes" id="UP000317982"/>
    </source>
</evidence>
<evidence type="ECO:0000259" key="6">
    <source>
        <dbReference type="Pfam" id="PF04542"/>
    </source>
</evidence>
<comment type="similarity">
    <text evidence="1">Belongs to the sigma-70 factor family. ECF subfamily.</text>
</comment>
<protein>
    <submittedName>
        <fullName evidence="8">Sigma-70 family RNA polymerase sigma factor</fullName>
    </submittedName>
</protein>
<evidence type="ECO:0000259" key="7">
    <source>
        <dbReference type="Pfam" id="PF08281"/>
    </source>
</evidence>
<dbReference type="InterPro" id="IPR039425">
    <property type="entry name" value="RNA_pol_sigma-70-like"/>
</dbReference>
<dbReference type="GO" id="GO:0016987">
    <property type="term" value="F:sigma factor activity"/>
    <property type="evidence" value="ECO:0007669"/>
    <property type="project" value="UniProtKB-KW"/>
</dbReference>
<dbReference type="GO" id="GO:0003677">
    <property type="term" value="F:DNA binding"/>
    <property type="evidence" value="ECO:0007669"/>
    <property type="project" value="InterPro"/>
</dbReference>
<dbReference type="SUPFAM" id="SSF54427">
    <property type="entry name" value="NTF2-like"/>
    <property type="match status" value="1"/>
</dbReference>
<evidence type="ECO:0000313" key="8">
    <source>
        <dbReference type="EMBL" id="TQS40354.1"/>
    </source>
</evidence>
<keyword evidence="9" id="KW-1185">Reference proteome</keyword>
<comment type="caution">
    <text evidence="8">The sequence shown here is derived from an EMBL/GenBank/DDBJ whole genome shotgun (WGS) entry which is preliminary data.</text>
</comment>
<dbReference type="RefSeq" id="WP_142709198.1">
    <property type="nucleotide sequence ID" value="NZ_VIRS01000042.1"/>
</dbReference>
<keyword evidence="5" id="KW-0804">Transcription</keyword>
<reference evidence="8 9" key="1">
    <citation type="submission" date="2019-07" db="EMBL/GenBank/DDBJ databases">
        <title>Cryptosporangium phraense sp. nov., isolated from plant litter.</title>
        <authorList>
            <person name="Suriyachadkun C."/>
        </authorList>
    </citation>
    <scope>NUCLEOTIDE SEQUENCE [LARGE SCALE GENOMIC DNA]</scope>
    <source>
        <strain evidence="8 9">A-T 5661</strain>
    </source>
</reference>
<name>A0A545AGB2_9ACTN</name>
<dbReference type="Pfam" id="PF08281">
    <property type="entry name" value="Sigma70_r4_2"/>
    <property type="match status" value="1"/>
</dbReference>
<dbReference type="InterPro" id="IPR036388">
    <property type="entry name" value="WH-like_DNA-bd_sf"/>
</dbReference>
<dbReference type="InterPro" id="IPR014284">
    <property type="entry name" value="RNA_pol_sigma-70_dom"/>
</dbReference>
<sequence>MAAFDAAVEPHRRELVGYCYRLLGAWDDAEDAVQETYVRAWRYWDSFEQRSSVRTWLHRIATRVALSALEGRQRRALPSGLADADDALPWIQPYADDRDDLRLALIAGLQTLTPSQRAVLVLRDVLAFPAAEVASMLDVSIGAVKSTLQRARATLARVAPRPEDVVEPRSAEARKQLEAYVAAFEKADVSLLLDVLRADASLEVMPGRPWFDGIAACTPVLTDAVGAPGDWRMDPCVANGQPAARVWFRGEPMGVVVLDCRVDGIASIRVFGDSSLVARVEWTSVGRGGTVE</sequence>
<feature type="domain" description="RNA polymerase sigma-70 region 2" evidence="6">
    <location>
        <begin position="8"/>
        <end position="75"/>
    </location>
</feature>
<organism evidence="8 9">
    <name type="scientific">Cryptosporangium phraense</name>
    <dbReference type="NCBI Taxonomy" id="2593070"/>
    <lineage>
        <taxon>Bacteria</taxon>
        <taxon>Bacillati</taxon>
        <taxon>Actinomycetota</taxon>
        <taxon>Actinomycetes</taxon>
        <taxon>Cryptosporangiales</taxon>
        <taxon>Cryptosporangiaceae</taxon>
        <taxon>Cryptosporangium</taxon>
    </lineage>
</organism>
<dbReference type="SUPFAM" id="SSF88659">
    <property type="entry name" value="Sigma3 and sigma4 domains of RNA polymerase sigma factors"/>
    <property type="match status" value="1"/>
</dbReference>
<evidence type="ECO:0000256" key="4">
    <source>
        <dbReference type="ARBA" id="ARBA00023082"/>
    </source>
</evidence>
<proteinExistence type="inferred from homology"/>
<dbReference type="AlphaFoldDB" id="A0A545AGB2"/>
<evidence type="ECO:0000256" key="5">
    <source>
        <dbReference type="ARBA" id="ARBA00023163"/>
    </source>
</evidence>
<evidence type="ECO:0000256" key="2">
    <source>
        <dbReference type="ARBA" id="ARBA00011344"/>
    </source>
</evidence>
<feature type="domain" description="RNA polymerase sigma factor 70 region 4 type 2" evidence="7">
    <location>
        <begin position="103"/>
        <end position="155"/>
    </location>
</feature>
<accession>A0A545AGB2</accession>
<dbReference type="InterPro" id="IPR013324">
    <property type="entry name" value="RNA_pol_sigma_r3/r4-like"/>
</dbReference>
<evidence type="ECO:0000256" key="3">
    <source>
        <dbReference type="ARBA" id="ARBA00023015"/>
    </source>
</evidence>
<keyword evidence="3" id="KW-0805">Transcription regulation</keyword>
<comment type="subunit">
    <text evidence="2">Interacts transiently with the RNA polymerase catalytic core formed by RpoA, RpoB, RpoC and RpoZ (2 alpha, 1 beta, 1 beta' and 1 omega subunit) to form the RNA polymerase holoenzyme that can initiate transcription.</text>
</comment>
<dbReference type="GO" id="GO:0006352">
    <property type="term" value="P:DNA-templated transcription initiation"/>
    <property type="evidence" value="ECO:0007669"/>
    <property type="project" value="InterPro"/>
</dbReference>
<dbReference type="Gene3D" id="1.10.10.10">
    <property type="entry name" value="Winged helix-like DNA-binding domain superfamily/Winged helix DNA-binding domain"/>
    <property type="match status" value="1"/>
</dbReference>
<dbReference type="CDD" id="cd06171">
    <property type="entry name" value="Sigma70_r4"/>
    <property type="match status" value="1"/>
</dbReference>
<dbReference type="Gene3D" id="1.10.1740.10">
    <property type="match status" value="1"/>
</dbReference>
<keyword evidence="4" id="KW-0731">Sigma factor</keyword>
<dbReference type="Gene3D" id="3.10.450.50">
    <property type="match status" value="1"/>
</dbReference>
<dbReference type="InterPro" id="IPR013249">
    <property type="entry name" value="RNA_pol_sigma70_r4_t2"/>
</dbReference>
<dbReference type="InterPro" id="IPR007627">
    <property type="entry name" value="RNA_pol_sigma70_r2"/>
</dbReference>
<dbReference type="InterPro" id="IPR032710">
    <property type="entry name" value="NTF2-like_dom_sf"/>
</dbReference>
<dbReference type="OrthoDB" id="3806887at2"/>
<dbReference type="EMBL" id="VIRS01000042">
    <property type="protein sequence ID" value="TQS40354.1"/>
    <property type="molecule type" value="Genomic_DNA"/>
</dbReference>
<evidence type="ECO:0000256" key="1">
    <source>
        <dbReference type="ARBA" id="ARBA00010641"/>
    </source>
</evidence>
<dbReference type="Pfam" id="PF04542">
    <property type="entry name" value="Sigma70_r2"/>
    <property type="match status" value="1"/>
</dbReference>